<sequence length="84" mass="9459">MKMVVMELKMPESNLRRFEELRKLLGYKTDAQVLNCALTILDWVLNQENGKIVAAVDVDGQKYSALVIPTSDQVKGANSPNFFN</sequence>
<comment type="caution">
    <text evidence="1">The sequence shown here is derived from an EMBL/GenBank/DDBJ whole genome shotgun (WGS) entry which is preliminary data.</text>
</comment>
<proteinExistence type="predicted"/>
<evidence type="ECO:0000313" key="1">
    <source>
        <dbReference type="EMBL" id="OGZ58736.1"/>
    </source>
</evidence>
<dbReference type="AlphaFoldDB" id="A0A1G2H8E0"/>
<name>A0A1G2H8E0_9BACT</name>
<evidence type="ECO:0000313" key="2">
    <source>
        <dbReference type="Proteomes" id="UP000177932"/>
    </source>
</evidence>
<protein>
    <submittedName>
        <fullName evidence="1">Uncharacterized protein</fullName>
    </submittedName>
</protein>
<reference evidence="1 2" key="1">
    <citation type="journal article" date="2016" name="Nat. Commun.">
        <title>Thousands of microbial genomes shed light on interconnected biogeochemical processes in an aquifer system.</title>
        <authorList>
            <person name="Anantharaman K."/>
            <person name="Brown C.T."/>
            <person name="Hug L.A."/>
            <person name="Sharon I."/>
            <person name="Castelle C.J."/>
            <person name="Probst A.J."/>
            <person name="Thomas B.C."/>
            <person name="Singh A."/>
            <person name="Wilkins M.J."/>
            <person name="Karaoz U."/>
            <person name="Brodie E.L."/>
            <person name="Williams K.H."/>
            <person name="Hubbard S.S."/>
            <person name="Banfield J.F."/>
        </authorList>
    </citation>
    <scope>NUCLEOTIDE SEQUENCE [LARGE SCALE GENOMIC DNA]</scope>
</reference>
<accession>A0A1G2H8E0</accession>
<gene>
    <name evidence="1" type="ORF">A2827_00425</name>
</gene>
<dbReference type="Proteomes" id="UP000177932">
    <property type="component" value="Unassembled WGS sequence"/>
</dbReference>
<organism evidence="1 2">
    <name type="scientific">Candidatus Spechtbacteria bacterium RIFCSPHIGHO2_01_FULL_43_30</name>
    <dbReference type="NCBI Taxonomy" id="1802158"/>
    <lineage>
        <taxon>Bacteria</taxon>
        <taxon>Candidatus Spechtiibacteriota</taxon>
    </lineage>
</organism>
<dbReference type="EMBL" id="MHOD01000001">
    <property type="protein sequence ID" value="OGZ58736.1"/>
    <property type="molecule type" value="Genomic_DNA"/>
</dbReference>